<evidence type="ECO:0000313" key="2">
    <source>
        <dbReference type="EMBL" id="MED6112881.1"/>
    </source>
</evidence>
<sequence>MPSTRRGRGRSEYRRSDQIQRNAVARELKSHLEPIAEEEGYLTPRGRGRPKRKERPPKEIIDISSSLKTNNNRHDEVNSPTNHHPIKERVWLD</sequence>
<protein>
    <submittedName>
        <fullName evidence="2">Uncharacterized protein</fullName>
    </submittedName>
</protein>
<evidence type="ECO:0000256" key="1">
    <source>
        <dbReference type="SAM" id="MobiDB-lite"/>
    </source>
</evidence>
<dbReference type="Proteomes" id="UP001341840">
    <property type="component" value="Unassembled WGS sequence"/>
</dbReference>
<accession>A0ABU6QN77</accession>
<organism evidence="2 3">
    <name type="scientific">Stylosanthes scabra</name>
    <dbReference type="NCBI Taxonomy" id="79078"/>
    <lineage>
        <taxon>Eukaryota</taxon>
        <taxon>Viridiplantae</taxon>
        <taxon>Streptophyta</taxon>
        <taxon>Embryophyta</taxon>
        <taxon>Tracheophyta</taxon>
        <taxon>Spermatophyta</taxon>
        <taxon>Magnoliopsida</taxon>
        <taxon>eudicotyledons</taxon>
        <taxon>Gunneridae</taxon>
        <taxon>Pentapetalae</taxon>
        <taxon>rosids</taxon>
        <taxon>fabids</taxon>
        <taxon>Fabales</taxon>
        <taxon>Fabaceae</taxon>
        <taxon>Papilionoideae</taxon>
        <taxon>50 kb inversion clade</taxon>
        <taxon>dalbergioids sensu lato</taxon>
        <taxon>Dalbergieae</taxon>
        <taxon>Pterocarpus clade</taxon>
        <taxon>Stylosanthes</taxon>
    </lineage>
</organism>
<comment type="caution">
    <text evidence="2">The sequence shown here is derived from an EMBL/GenBank/DDBJ whole genome shotgun (WGS) entry which is preliminary data.</text>
</comment>
<feature type="compositionally biased region" description="Basic and acidic residues" evidence="1">
    <location>
        <begin position="9"/>
        <end position="34"/>
    </location>
</feature>
<proteinExistence type="predicted"/>
<dbReference type="EMBL" id="JASCZI010000660">
    <property type="protein sequence ID" value="MED6112881.1"/>
    <property type="molecule type" value="Genomic_DNA"/>
</dbReference>
<name>A0ABU6QN77_9FABA</name>
<reference evidence="2 3" key="1">
    <citation type="journal article" date="2023" name="Plants (Basel)">
        <title>Bridging the Gap: Combining Genomics and Transcriptomics Approaches to Understand Stylosanthes scabra, an Orphan Legume from the Brazilian Caatinga.</title>
        <authorList>
            <person name="Ferreira-Neto J.R.C."/>
            <person name="da Silva M.D."/>
            <person name="Binneck E."/>
            <person name="de Melo N.F."/>
            <person name="da Silva R.H."/>
            <person name="de Melo A.L.T.M."/>
            <person name="Pandolfi V."/>
            <person name="Bustamante F.O."/>
            <person name="Brasileiro-Vidal A.C."/>
            <person name="Benko-Iseppon A.M."/>
        </authorList>
    </citation>
    <scope>NUCLEOTIDE SEQUENCE [LARGE SCALE GENOMIC DNA]</scope>
    <source>
        <tissue evidence="2">Leaves</tissue>
    </source>
</reference>
<feature type="compositionally biased region" description="Basic residues" evidence="1">
    <location>
        <begin position="46"/>
        <end position="55"/>
    </location>
</feature>
<gene>
    <name evidence="2" type="ORF">PIB30_065769</name>
</gene>
<evidence type="ECO:0000313" key="3">
    <source>
        <dbReference type="Proteomes" id="UP001341840"/>
    </source>
</evidence>
<keyword evidence="3" id="KW-1185">Reference proteome</keyword>
<feature type="region of interest" description="Disordered" evidence="1">
    <location>
        <begin position="1"/>
        <end position="93"/>
    </location>
</feature>